<dbReference type="OrthoDB" id="5293309at2"/>
<dbReference type="Gene3D" id="3.10.640.10">
    <property type="entry name" value="Restriction endonuclease-like alpha-beta roll domain"/>
    <property type="match status" value="1"/>
</dbReference>
<keyword evidence="2" id="KW-1185">Reference proteome</keyword>
<dbReference type="SUPFAM" id="SSF52980">
    <property type="entry name" value="Restriction endonuclease-like"/>
    <property type="match status" value="1"/>
</dbReference>
<dbReference type="PANTHER" id="PTHR38784:SF1">
    <property type="entry name" value="SUCROSE PHOSPHORYLASE"/>
    <property type="match status" value="1"/>
</dbReference>
<dbReference type="PIRSF" id="PIRSF011484">
    <property type="entry name" value="YaeQ"/>
    <property type="match status" value="1"/>
</dbReference>
<dbReference type="InterPro" id="IPR011335">
    <property type="entry name" value="Restrct_endonuc-II-like"/>
</dbReference>
<dbReference type="AlphaFoldDB" id="A0A5A9VZM3"/>
<evidence type="ECO:0000313" key="2">
    <source>
        <dbReference type="Proteomes" id="UP000325302"/>
    </source>
</evidence>
<evidence type="ECO:0000313" key="1">
    <source>
        <dbReference type="EMBL" id="KAA0873762.1"/>
    </source>
</evidence>
<proteinExistence type="predicted"/>
<dbReference type="PANTHER" id="PTHR38784">
    <property type="entry name" value="SUCROSE PHOSPHORYLASE"/>
    <property type="match status" value="1"/>
</dbReference>
<sequence length="184" mass="21206">MAQKARVIRVQLQLADMDRQHYQDYSLTLAQHPSETDERLMVRLMAFALNASETLEFARDLSDEDGAELWSRNLQGEVELWICFGQPDEKWLRKACQKSKQVKLYAYGARSLPIWWQQIASSLQRFDNLEVWELPEESVSALGQLLSRGLQLQVNIHEGQIWVSTQASSVCVEPIALMRSKGQR</sequence>
<accession>A0A5A9VZM3</accession>
<dbReference type="InterPro" id="IPR009822">
    <property type="entry name" value="YaeQ"/>
</dbReference>
<dbReference type="Pfam" id="PF07152">
    <property type="entry name" value="YaeQ"/>
    <property type="match status" value="1"/>
</dbReference>
<dbReference type="RefSeq" id="WP_149391720.1">
    <property type="nucleotide sequence ID" value="NZ_SMRS01000009.1"/>
</dbReference>
<comment type="caution">
    <text evidence="1">The sequence shown here is derived from an EMBL/GenBank/DDBJ whole genome shotgun (WGS) entry which is preliminary data.</text>
</comment>
<protein>
    <submittedName>
        <fullName evidence="1">YaeQ family protein</fullName>
    </submittedName>
</protein>
<gene>
    <name evidence="1" type="ORF">E1H14_11980</name>
</gene>
<dbReference type="SMART" id="SM01322">
    <property type="entry name" value="YaeQ"/>
    <property type="match status" value="1"/>
</dbReference>
<dbReference type="Proteomes" id="UP000325302">
    <property type="component" value="Unassembled WGS sequence"/>
</dbReference>
<dbReference type="EMBL" id="SMRS01000009">
    <property type="protein sequence ID" value="KAA0873762.1"/>
    <property type="molecule type" value="Genomic_DNA"/>
</dbReference>
<name>A0A5A9VZM3_9GAMM</name>
<reference evidence="1 2" key="1">
    <citation type="submission" date="2019-03" db="EMBL/GenBank/DDBJ databases">
        <title>Nitrincola sp. nov. isolated from an Indian soda lake.</title>
        <authorList>
            <person name="Joshi A."/>
            <person name="Thite S.V."/>
            <person name="Joseph N."/>
            <person name="Dhotre D."/>
            <person name="Moorthy M."/>
            <person name="Shouche Y.S."/>
        </authorList>
    </citation>
    <scope>NUCLEOTIDE SEQUENCE [LARGE SCALE GENOMIC DNA]</scope>
    <source>
        <strain evidence="1 2">MEB193</strain>
    </source>
</reference>
<dbReference type="InterPro" id="IPR038590">
    <property type="entry name" value="YaeQ_sf"/>
</dbReference>
<organism evidence="1 2">
    <name type="scientific">Nitrincola tapanii</name>
    <dbReference type="NCBI Taxonomy" id="1708751"/>
    <lineage>
        <taxon>Bacteria</taxon>
        <taxon>Pseudomonadati</taxon>
        <taxon>Pseudomonadota</taxon>
        <taxon>Gammaproteobacteria</taxon>
        <taxon>Oceanospirillales</taxon>
        <taxon>Oceanospirillaceae</taxon>
        <taxon>Nitrincola</taxon>
    </lineage>
</organism>